<dbReference type="InterPro" id="IPR013324">
    <property type="entry name" value="RNA_pol_sigma_r3/r4-like"/>
</dbReference>
<gene>
    <name evidence="1" type="ORF">ACFFVD_15605</name>
</gene>
<evidence type="ECO:0008006" key="3">
    <source>
        <dbReference type="Google" id="ProtNLM"/>
    </source>
</evidence>
<reference evidence="1 2" key="1">
    <citation type="submission" date="2024-09" db="EMBL/GenBank/DDBJ databases">
        <authorList>
            <person name="Sun Q."/>
            <person name="Mori K."/>
        </authorList>
    </citation>
    <scope>NUCLEOTIDE SEQUENCE [LARGE SCALE GENOMIC DNA]</scope>
    <source>
        <strain evidence="1 2">CCM 7659</strain>
    </source>
</reference>
<dbReference type="RefSeq" id="WP_182631194.1">
    <property type="nucleotide sequence ID" value="NZ_JAALDM010000035.1"/>
</dbReference>
<comment type="caution">
    <text evidence="1">The sequence shown here is derived from an EMBL/GenBank/DDBJ whole genome shotgun (WGS) entry which is preliminary data.</text>
</comment>
<accession>A0ABV5JU11</accession>
<organism evidence="1 2">
    <name type="scientific">Dietzia aerolata</name>
    <dbReference type="NCBI Taxonomy" id="595984"/>
    <lineage>
        <taxon>Bacteria</taxon>
        <taxon>Bacillati</taxon>
        <taxon>Actinomycetota</taxon>
        <taxon>Actinomycetes</taxon>
        <taxon>Mycobacteriales</taxon>
        <taxon>Dietziaceae</taxon>
        <taxon>Dietzia</taxon>
    </lineage>
</organism>
<name>A0ABV5JU11_9ACTN</name>
<dbReference type="Proteomes" id="UP001589700">
    <property type="component" value="Unassembled WGS sequence"/>
</dbReference>
<dbReference type="EMBL" id="JBHMDY010000013">
    <property type="protein sequence ID" value="MFB9261222.1"/>
    <property type="molecule type" value="Genomic_DNA"/>
</dbReference>
<evidence type="ECO:0000313" key="1">
    <source>
        <dbReference type="EMBL" id="MFB9261222.1"/>
    </source>
</evidence>
<proteinExistence type="predicted"/>
<keyword evidence="2" id="KW-1185">Reference proteome</keyword>
<dbReference type="SUPFAM" id="SSF88659">
    <property type="entry name" value="Sigma3 and sigma4 domains of RNA polymerase sigma factors"/>
    <property type="match status" value="1"/>
</dbReference>
<sequence>METLKDFYDDDNADDPVARLAAISRAKTDLAREEAAAVRHARNHGMSWAEIGVVLGVSKQAMHKRFGMAG</sequence>
<evidence type="ECO:0000313" key="2">
    <source>
        <dbReference type="Proteomes" id="UP001589700"/>
    </source>
</evidence>
<protein>
    <recommendedName>
        <fullName evidence="3">RNA polymerase sigma factor 70 region 4 type 2 domain-containing protein</fullName>
    </recommendedName>
</protein>